<reference evidence="2 3" key="1">
    <citation type="submission" date="2024-01" db="EMBL/GenBank/DDBJ databases">
        <title>Complete genome of Cladobotryum mycophilum ATHUM6906.</title>
        <authorList>
            <person name="Christinaki A.C."/>
            <person name="Myridakis A.I."/>
            <person name="Kouvelis V.N."/>
        </authorList>
    </citation>
    <scope>NUCLEOTIDE SEQUENCE [LARGE SCALE GENOMIC DNA]</scope>
    <source>
        <strain evidence="2 3">ATHUM6906</strain>
    </source>
</reference>
<dbReference type="EMBL" id="JAVFKD010000010">
    <property type="protein sequence ID" value="KAK5994637.1"/>
    <property type="molecule type" value="Genomic_DNA"/>
</dbReference>
<dbReference type="PANTHER" id="PTHR39697:SF1">
    <property type="entry name" value="RICIN B LECTIN DOMAIN-CONTAINING PROTEIN"/>
    <property type="match status" value="1"/>
</dbReference>
<sequence>MMTNTAKGLDSCSPTTSTTGITQFTPETDPTIINDLWDGRKYSIPWAGNTYNIIEKSTGRALVLKDGGYLCLRDIGEDQSPLHRWLCVEKNGYFGFANVQTGRYVGHDNNWGMRAWAIHHEGWEFLTPRRHPDGGYELLVPHWWHTLRKVCMLSATGTAKLKLMKLSFTFRERDIPSMFIVNLQRPLPFIEANAKATLTYNSTDELSGEHTFQNNVQGQTLTLLLDNGVEIVGEIDHPMMSAEEFQGVCSWIW</sequence>
<evidence type="ECO:0000256" key="1">
    <source>
        <dbReference type="SAM" id="MobiDB-lite"/>
    </source>
</evidence>
<evidence type="ECO:0000313" key="2">
    <source>
        <dbReference type="EMBL" id="KAK5994637.1"/>
    </source>
</evidence>
<name>A0ABR0SRT2_9HYPO</name>
<comment type="caution">
    <text evidence="2">The sequence shown here is derived from an EMBL/GenBank/DDBJ whole genome shotgun (WGS) entry which is preliminary data.</text>
</comment>
<keyword evidence="3" id="KW-1185">Reference proteome</keyword>
<accession>A0ABR0SRT2</accession>
<evidence type="ECO:0000313" key="3">
    <source>
        <dbReference type="Proteomes" id="UP001338125"/>
    </source>
</evidence>
<protein>
    <submittedName>
        <fullName evidence="2">Uncharacterized protein</fullName>
    </submittedName>
</protein>
<organism evidence="2 3">
    <name type="scientific">Cladobotryum mycophilum</name>
    <dbReference type="NCBI Taxonomy" id="491253"/>
    <lineage>
        <taxon>Eukaryota</taxon>
        <taxon>Fungi</taxon>
        <taxon>Dikarya</taxon>
        <taxon>Ascomycota</taxon>
        <taxon>Pezizomycotina</taxon>
        <taxon>Sordariomycetes</taxon>
        <taxon>Hypocreomycetidae</taxon>
        <taxon>Hypocreales</taxon>
        <taxon>Hypocreaceae</taxon>
        <taxon>Cladobotryum</taxon>
    </lineage>
</organism>
<dbReference type="Proteomes" id="UP001338125">
    <property type="component" value="Unassembled WGS sequence"/>
</dbReference>
<proteinExistence type="predicted"/>
<dbReference type="PANTHER" id="PTHR39697">
    <property type="entry name" value="RICIN B LECTIN DOMAIN-CONTAINING PROTEIN-RELATED"/>
    <property type="match status" value="1"/>
</dbReference>
<gene>
    <name evidence="2" type="ORF">PT974_05119</name>
</gene>
<feature type="region of interest" description="Disordered" evidence="1">
    <location>
        <begin position="1"/>
        <end position="24"/>
    </location>
</feature>